<dbReference type="RefSeq" id="WP_127681145.1">
    <property type="nucleotide sequence ID" value="NZ_SACM01000001.1"/>
</dbReference>
<keyword evidence="3" id="KW-1185">Reference proteome</keyword>
<organism evidence="2 3">
    <name type="scientific">Inhella crocodyli</name>
    <dbReference type="NCBI Taxonomy" id="2499851"/>
    <lineage>
        <taxon>Bacteria</taxon>
        <taxon>Pseudomonadati</taxon>
        <taxon>Pseudomonadota</taxon>
        <taxon>Betaproteobacteria</taxon>
        <taxon>Burkholderiales</taxon>
        <taxon>Sphaerotilaceae</taxon>
        <taxon>Inhella</taxon>
    </lineage>
</organism>
<dbReference type="Gene3D" id="3.20.80.10">
    <property type="entry name" value="Regulatory factor, effector binding domain"/>
    <property type="match status" value="1"/>
</dbReference>
<evidence type="ECO:0000313" key="2">
    <source>
        <dbReference type="EMBL" id="RVT88209.1"/>
    </source>
</evidence>
<feature type="signal peptide" evidence="1">
    <location>
        <begin position="1"/>
        <end position="22"/>
    </location>
</feature>
<dbReference type="PANTHER" id="PTHR11220">
    <property type="entry name" value="HEME-BINDING PROTEIN-RELATED"/>
    <property type="match status" value="1"/>
</dbReference>
<gene>
    <name evidence="2" type="ORF">EOD73_04200</name>
</gene>
<reference evidence="2 3" key="1">
    <citation type="submission" date="2019-01" db="EMBL/GenBank/DDBJ databases">
        <authorList>
            <person name="Chen W.-M."/>
        </authorList>
    </citation>
    <scope>NUCLEOTIDE SEQUENCE [LARGE SCALE GENOMIC DNA]</scope>
    <source>
        <strain evidence="2 3">CCP-18</strain>
    </source>
</reference>
<dbReference type="OrthoDB" id="2156220at2"/>
<dbReference type="InterPro" id="IPR006917">
    <property type="entry name" value="SOUL_heme-bd"/>
</dbReference>
<dbReference type="AlphaFoldDB" id="A0A437LS30"/>
<name>A0A437LS30_9BURK</name>
<protein>
    <submittedName>
        <fullName evidence="2">Heme-binding protein</fullName>
    </submittedName>
</protein>
<accession>A0A437LS30</accession>
<dbReference type="PANTHER" id="PTHR11220:SF58">
    <property type="entry name" value="SOUL HEME-BINDING FAMILY PROTEIN"/>
    <property type="match status" value="1"/>
</dbReference>
<feature type="chain" id="PRO_5019084633" evidence="1">
    <location>
        <begin position="23"/>
        <end position="212"/>
    </location>
</feature>
<proteinExistence type="predicted"/>
<dbReference type="Pfam" id="PF04832">
    <property type="entry name" value="SOUL"/>
    <property type="match status" value="1"/>
</dbReference>
<sequence>MRPTPLAVLTAALGTLASPAHAIEEPRFETVLQQGAFEVRRYAPYMVAEVRVGGDFEQAGNRAFRQLANYIFGGNQGRQEMAMTAPVIQAPAAPVPMAMTAPVTQTASEGGWRVQFVLPSHINAANAPVPNNPQVTVREEPARTLAVIRYSGMWTAANYAEHVALLKANAEKAGIPLQGEPVLSRFNGPFTLPFLRRNEVWMEVAAGAGLAR</sequence>
<evidence type="ECO:0000313" key="3">
    <source>
        <dbReference type="Proteomes" id="UP000288587"/>
    </source>
</evidence>
<dbReference type="EMBL" id="SACM01000001">
    <property type="protein sequence ID" value="RVT88209.1"/>
    <property type="molecule type" value="Genomic_DNA"/>
</dbReference>
<dbReference type="InterPro" id="IPR011256">
    <property type="entry name" value="Reg_factor_effector_dom_sf"/>
</dbReference>
<evidence type="ECO:0000256" key="1">
    <source>
        <dbReference type="SAM" id="SignalP"/>
    </source>
</evidence>
<comment type="caution">
    <text evidence="2">The sequence shown here is derived from an EMBL/GenBank/DDBJ whole genome shotgun (WGS) entry which is preliminary data.</text>
</comment>
<dbReference type="SUPFAM" id="SSF55136">
    <property type="entry name" value="Probable bacterial effector-binding domain"/>
    <property type="match status" value="1"/>
</dbReference>
<keyword evidence="1" id="KW-0732">Signal</keyword>
<dbReference type="Proteomes" id="UP000288587">
    <property type="component" value="Unassembled WGS sequence"/>
</dbReference>